<feature type="domain" description="FAD dependent oxidoreductase" evidence="11">
    <location>
        <begin position="272"/>
        <end position="646"/>
    </location>
</feature>
<keyword evidence="5 10" id="KW-0949">S-adenosyl-L-methionine</keyword>
<evidence type="ECO:0000256" key="1">
    <source>
        <dbReference type="ARBA" id="ARBA00022490"/>
    </source>
</evidence>
<organism evidence="13 14">
    <name type="scientific">Alteromonas arenosi</name>
    <dbReference type="NCBI Taxonomy" id="3055817"/>
    <lineage>
        <taxon>Bacteria</taxon>
        <taxon>Pseudomonadati</taxon>
        <taxon>Pseudomonadota</taxon>
        <taxon>Gammaproteobacteria</taxon>
        <taxon>Alteromonadales</taxon>
        <taxon>Alteromonadaceae</taxon>
        <taxon>Alteromonas/Salinimonas group</taxon>
        <taxon>Alteromonas</taxon>
    </lineage>
</organism>
<evidence type="ECO:0000256" key="4">
    <source>
        <dbReference type="ARBA" id="ARBA00022679"/>
    </source>
</evidence>
<keyword evidence="2 10" id="KW-0489">Methyltransferase</keyword>
<keyword evidence="7 10" id="KW-0274">FAD</keyword>
<dbReference type="NCBIfam" id="NF033855">
    <property type="entry name" value="tRNA_MNMC2"/>
    <property type="match status" value="1"/>
</dbReference>
<evidence type="ECO:0000256" key="10">
    <source>
        <dbReference type="HAMAP-Rule" id="MF_01102"/>
    </source>
</evidence>
<keyword evidence="1 10" id="KW-0963">Cytoplasm</keyword>
<feature type="region of interest" description="tRNA (mnm(5)s(2)U34)-methyltransferase" evidence="10">
    <location>
        <begin position="1"/>
        <end position="243"/>
    </location>
</feature>
<keyword evidence="6 10" id="KW-0819">tRNA processing</keyword>
<dbReference type="HAMAP" id="MF_01102">
    <property type="entry name" value="MnmC"/>
    <property type="match status" value="1"/>
</dbReference>
<evidence type="ECO:0000256" key="9">
    <source>
        <dbReference type="ARBA" id="ARBA00023268"/>
    </source>
</evidence>
<dbReference type="EMBL" id="JAUCBP010000007">
    <property type="protein sequence ID" value="MDM7860322.1"/>
    <property type="molecule type" value="Genomic_DNA"/>
</dbReference>
<proteinExistence type="inferred from homology"/>
<evidence type="ECO:0000256" key="5">
    <source>
        <dbReference type="ARBA" id="ARBA00022691"/>
    </source>
</evidence>
<dbReference type="PANTHER" id="PTHR13847:SF283">
    <property type="entry name" value="TRNA 5-METHYLAMINOMETHYL-2-THIOURIDINE BIOSYNTHESIS BIFUNCTIONAL PROTEIN MNMC"/>
    <property type="match status" value="1"/>
</dbReference>
<dbReference type="RefSeq" id="WP_289364627.1">
    <property type="nucleotide sequence ID" value="NZ_JAUCBP010000007.1"/>
</dbReference>
<reference evidence="13 14" key="1">
    <citation type="submission" date="2023-06" db="EMBL/GenBank/DDBJ databases">
        <title>Alteromonas sp. ASW11-36 isolated from intertidal sand.</title>
        <authorList>
            <person name="Li Y."/>
        </authorList>
    </citation>
    <scope>NUCLEOTIDE SEQUENCE [LARGE SCALE GENOMIC DNA]</scope>
    <source>
        <strain evidence="13 14">ASW11-36</strain>
    </source>
</reference>
<evidence type="ECO:0000256" key="6">
    <source>
        <dbReference type="ARBA" id="ARBA00022694"/>
    </source>
</evidence>
<evidence type="ECO:0000313" key="13">
    <source>
        <dbReference type="EMBL" id="MDM7860322.1"/>
    </source>
</evidence>
<comment type="cofactor">
    <cofactor evidence="10">
        <name>FAD</name>
        <dbReference type="ChEBI" id="CHEBI:57692"/>
    </cofactor>
</comment>
<dbReference type="Proteomes" id="UP001234343">
    <property type="component" value="Unassembled WGS sequence"/>
</dbReference>
<comment type="function">
    <text evidence="10">Catalyzes the last two steps in the biosynthesis of 5-methylaminomethyl-2-thiouridine (mnm(5)s(2)U) at the wobble position (U34) in tRNA. Catalyzes the FAD-dependent demodification of cmnm(5)s(2)U34 to nm(5)s(2)U34, followed by the transfer of a methyl group from S-adenosyl-L-methionine to nm(5)s(2)U34, to form mnm(5)s(2)U34.</text>
</comment>
<dbReference type="Pfam" id="PF05430">
    <property type="entry name" value="Methyltransf_30"/>
    <property type="match status" value="1"/>
</dbReference>
<evidence type="ECO:0000256" key="3">
    <source>
        <dbReference type="ARBA" id="ARBA00022630"/>
    </source>
</evidence>
<dbReference type="InterPro" id="IPR008471">
    <property type="entry name" value="MnmC-like_methylTransf"/>
</dbReference>
<keyword evidence="14" id="KW-1185">Reference proteome</keyword>
<evidence type="ECO:0000259" key="11">
    <source>
        <dbReference type="Pfam" id="PF01266"/>
    </source>
</evidence>
<dbReference type="PANTHER" id="PTHR13847">
    <property type="entry name" value="SARCOSINE DEHYDROGENASE-RELATED"/>
    <property type="match status" value="1"/>
</dbReference>
<evidence type="ECO:0000256" key="8">
    <source>
        <dbReference type="ARBA" id="ARBA00023002"/>
    </source>
</evidence>
<dbReference type="NCBIfam" id="NF002481">
    <property type="entry name" value="PRK01747.1-2"/>
    <property type="match status" value="1"/>
</dbReference>
<evidence type="ECO:0000256" key="7">
    <source>
        <dbReference type="ARBA" id="ARBA00022827"/>
    </source>
</evidence>
<evidence type="ECO:0000256" key="2">
    <source>
        <dbReference type="ARBA" id="ARBA00022603"/>
    </source>
</evidence>
<dbReference type="InterPro" id="IPR036188">
    <property type="entry name" value="FAD/NAD-bd_sf"/>
</dbReference>
<comment type="catalytic activity">
    <reaction evidence="10">
        <text>5-aminomethyl-2-thiouridine(34) in tRNA + S-adenosyl-L-methionine = 5-methylaminomethyl-2-thiouridine(34) in tRNA + S-adenosyl-L-homocysteine + H(+)</text>
        <dbReference type="Rhea" id="RHEA:19569"/>
        <dbReference type="Rhea" id="RHEA-COMP:10195"/>
        <dbReference type="Rhea" id="RHEA-COMP:10197"/>
        <dbReference type="ChEBI" id="CHEBI:15378"/>
        <dbReference type="ChEBI" id="CHEBI:57856"/>
        <dbReference type="ChEBI" id="CHEBI:59789"/>
        <dbReference type="ChEBI" id="CHEBI:74454"/>
        <dbReference type="ChEBI" id="CHEBI:74455"/>
        <dbReference type="EC" id="2.1.1.61"/>
    </reaction>
</comment>
<dbReference type="InterPro" id="IPR029063">
    <property type="entry name" value="SAM-dependent_MTases_sf"/>
</dbReference>
<keyword evidence="3 10" id="KW-0285">Flavoprotein</keyword>
<dbReference type="SUPFAM" id="SSF51905">
    <property type="entry name" value="FAD/NAD(P)-binding domain"/>
    <property type="match status" value="1"/>
</dbReference>
<dbReference type="Gene3D" id="3.50.50.60">
    <property type="entry name" value="FAD/NAD(P)-binding domain"/>
    <property type="match status" value="1"/>
</dbReference>
<dbReference type="InterPro" id="IPR023032">
    <property type="entry name" value="tRNA_MAMT_biosynth_bifunc_MnmC"/>
</dbReference>
<keyword evidence="4 10" id="KW-0808">Transferase</keyword>
<sequence length="678" mass="75166">MPQTYAKVQFNENGTPIAEHFDDVYFSKDDAEAETRYVFIANNQLPERWKNWRTRRFTIGETGFGTGLNFLLAAQTLIEVLQQSPQTKLRHLHFVSTEKYPLPQLDWQRALQPFRHLALCEALGTIKVYPVAGCQRFTFSYQELHFTLDLWIGDVLEQLPNIQYEQAGPIDAWFLDGFAPSKNPGMWQAELFAEMARLSHSTTTFATFTAAGFVKRGLQTAGFNVEKRPGFGRKRDMLAGNFSTCDTVPPMRDTPYLKRAAVKCSHSNTPNIAVIGGGIAAACMAYALTKRGSEVTMITKGNALADAASGNPQAAVYPQLNAQPSYLSQIQVASFAYCKQFYIHLAQSGANFQHDWCGVLQIGFSETVQQRQEKLIDNEIWPNSLIYSVSQQEVADITGVDLPYAGLFIPDAGWLVPAEVVQAVMDAARQLAMVNVSFNTRVIGIEHTDSDSVNVHVRTETGDEKVQQFDAVVFATGHSSQQLPLLDQLPMSLTRGQVESINSQTPLPALRTVLCHKGYLTPALNGRHALGSTYVKQDTNSDYRETESIQNLATQAKSMAACDWAQTLRHDGVGRAAVRCSTPDHLPLVGAIPNCKQQQQQYNGFMEKRRRELPQEPAVYANTFVLTGLGSRGFTTAPLMAEVLASQMFAEAAPLSHELLATINPNRFLLRSLKRGEG</sequence>
<protein>
    <recommendedName>
        <fullName evidence="10">tRNA 5-methylaminomethyl-2-thiouridine biosynthesis bifunctional protein MnmC</fullName>
        <shortName evidence="10">tRNA mnm(5)s(2)U biosynthesis bifunctional protein</shortName>
    </recommendedName>
    <domain>
        <recommendedName>
            <fullName evidence="10">tRNA (mnm(5)s(2)U34)-methyltransferase</fullName>
            <ecNumber evidence="10">2.1.1.61</ecNumber>
        </recommendedName>
    </domain>
    <domain>
        <recommendedName>
            <fullName evidence="10">FAD-dependent cmnm(5)s(2)U34 oxidoreductase</fullName>
            <ecNumber evidence="10">1.5.-.-</ecNumber>
        </recommendedName>
    </domain>
</protein>
<comment type="similarity">
    <text evidence="10">In the C-terminal section; belongs to the DAO family.</text>
</comment>
<keyword evidence="9 10" id="KW-0511">Multifunctional enzyme</keyword>
<dbReference type="EC" id="1.5.-.-" evidence="10"/>
<feature type="domain" description="MnmC-like methyltransferase" evidence="12">
    <location>
        <begin position="131"/>
        <end position="241"/>
    </location>
</feature>
<comment type="caution">
    <text evidence="13">The sequence shown here is derived from an EMBL/GenBank/DDBJ whole genome shotgun (WGS) entry which is preliminary data.</text>
</comment>
<comment type="similarity">
    <text evidence="10">In the N-terminal section; belongs to the methyltransferase superfamily. tRNA (mnm(5)s(2)U34)-methyltransferase family.</text>
</comment>
<evidence type="ECO:0000313" key="14">
    <source>
        <dbReference type="Proteomes" id="UP001234343"/>
    </source>
</evidence>
<dbReference type="Pfam" id="PF01266">
    <property type="entry name" value="DAO"/>
    <property type="match status" value="1"/>
</dbReference>
<dbReference type="Gene3D" id="3.30.9.10">
    <property type="entry name" value="D-Amino Acid Oxidase, subunit A, domain 2"/>
    <property type="match status" value="1"/>
</dbReference>
<dbReference type="EC" id="2.1.1.61" evidence="10"/>
<name>A0ABT7SVU8_9ALTE</name>
<comment type="subcellular location">
    <subcellularLocation>
        <location evidence="10">Cytoplasm</location>
    </subcellularLocation>
</comment>
<dbReference type="InterPro" id="IPR047785">
    <property type="entry name" value="tRNA_MNMC2"/>
</dbReference>
<gene>
    <name evidence="10 13" type="primary">mnmC</name>
    <name evidence="13" type="ORF">QTP81_06915</name>
</gene>
<dbReference type="InterPro" id="IPR017610">
    <property type="entry name" value="tRNA_S-uridine_synth_MnmC_C"/>
</dbReference>
<accession>A0ABT7SVU8</accession>
<feature type="region of interest" description="FAD-dependent cmnm(5)s(2)U34 oxidoreductase" evidence="10">
    <location>
        <begin position="275"/>
        <end position="678"/>
    </location>
</feature>
<dbReference type="InterPro" id="IPR006076">
    <property type="entry name" value="FAD-dep_OxRdtase"/>
</dbReference>
<dbReference type="Gene3D" id="3.40.50.150">
    <property type="entry name" value="Vaccinia Virus protein VP39"/>
    <property type="match status" value="1"/>
</dbReference>
<dbReference type="NCBIfam" id="TIGR03197">
    <property type="entry name" value="MnmC_Cterm"/>
    <property type="match status" value="1"/>
</dbReference>
<keyword evidence="8 10" id="KW-0560">Oxidoreductase</keyword>
<evidence type="ECO:0000259" key="12">
    <source>
        <dbReference type="Pfam" id="PF05430"/>
    </source>
</evidence>